<evidence type="ECO:0000313" key="2">
    <source>
        <dbReference type="Proteomes" id="UP000526033"/>
    </source>
</evidence>
<organism evidence="1 2">
    <name type="scientific">candidate division WWE3 bacterium</name>
    <dbReference type="NCBI Taxonomy" id="2053526"/>
    <lineage>
        <taxon>Bacteria</taxon>
        <taxon>Katanobacteria</taxon>
    </lineage>
</organism>
<comment type="caution">
    <text evidence="1">The sequence shown here is derived from an EMBL/GenBank/DDBJ whole genome shotgun (WGS) entry which is preliminary data.</text>
</comment>
<gene>
    <name evidence="1" type="ORF">GYA27_01285</name>
</gene>
<reference evidence="1 2" key="1">
    <citation type="journal article" date="2020" name="Biotechnol. Biofuels">
        <title>New insights from the biogas microbiome by comprehensive genome-resolved metagenomics of nearly 1600 species originating from multiple anaerobic digesters.</title>
        <authorList>
            <person name="Campanaro S."/>
            <person name="Treu L."/>
            <person name="Rodriguez-R L.M."/>
            <person name="Kovalovszki A."/>
            <person name="Ziels R.M."/>
            <person name="Maus I."/>
            <person name="Zhu X."/>
            <person name="Kougias P.G."/>
            <person name="Basile A."/>
            <person name="Luo G."/>
            <person name="Schluter A."/>
            <person name="Konstantinidis K.T."/>
            <person name="Angelidaki I."/>
        </authorList>
    </citation>
    <scope>NUCLEOTIDE SEQUENCE [LARGE SCALE GENOMIC DNA]</scope>
    <source>
        <strain evidence="1">AS27yjCOA_165</strain>
    </source>
</reference>
<dbReference type="AlphaFoldDB" id="A0A7X9DJV7"/>
<proteinExistence type="predicted"/>
<evidence type="ECO:0000313" key="1">
    <source>
        <dbReference type="EMBL" id="NMB69821.1"/>
    </source>
</evidence>
<accession>A0A7X9DJV7</accession>
<dbReference type="Proteomes" id="UP000526033">
    <property type="component" value="Unassembled WGS sequence"/>
</dbReference>
<protein>
    <submittedName>
        <fullName evidence="1">Uncharacterized protein</fullName>
    </submittedName>
</protein>
<dbReference type="EMBL" id="JAAZNL010000013">
    <property type="protein sequence ID" value="NMB69821.1"/>
    <property type="molecule type" value="Genomic_DNA"/>
</dbReference>
<sequence length="87" mass="10269">MYKNINELIRAYYEKNPNGHYFDRDTLRFFGEHVSDMRLLKGTVKIKDVSGEEHDAYVISRLQRKHPGGAQRTYAYFDVNTLDDIII</sequence>
<name>A0A7X9DJV7_UNCKA</name>